<dbReference type="GO" id="GO:0051536">
    <property type="term" value="F:iron-sulfur cluster binding"/>
    <property type="evidence" value="ECO:0007669"/>
    <property type="project" value="UniProtKB-KW"/>
</dbReference>
<dbReference type="Gene3D" id="3.40.640.10">
    <property type="entry name" value="Type I PLP-dependent aspartate aminotransferase-like (Major domain)"/>
    <property type="match status" value="1"/>
</dbReference>
<dbReference type="RefSeq" id="WP_072283134.1">
    <property type="nucleotide sequence ID" value="NZ_CP015519.1"/>
</dbReference>
<sequence length="393" mass="42396">MQKKKRIYFDHGASTPVHPEVLKAMLPHLMENYGNSSSTHEYGRLAYRALERSRETIASLLHAQPEEIIFTGCGSESDNLAVRGVMWAARANGGGNHLIVSAIEHSAVMTTAEQLRDLHDFDLTILPVDQHGLIDPTQLEAAIRPDTVLISIMTANNEVGTMEPIEEIGRIARARNVLFHSDAVQAIAVRRWDMAEMSIDLMSIAPHKFYGTKGIGLLYAKKGVELIAGLTGGGQENGRRAGTSNVPFAVGAAKALDLAMAELDERNAHCLPLRNQLIEGLLAAFPGECVLTGHPTKRLPHNASFAFRHLNINDLLMHLDMAGIAAGSGSACMSGDSKPSPTLEALGLDSAWTKGGLRLTVGMQNTTDDVASFLEAIVTVVARLRRLAGFIAE</sequence>
<name>A0A1L3GML5_9BACT</name>
<dbReference type="SUPFAM" id="SSF53383">
    <property type="entry name" value="PLP-dependent transferases"/>
    <property type="match status" value="1"/>
</dbReference>
<gene>
    <name evidence="10" type="ORF">A7E78_04585</name>
</gene>
<evidence type="ECO:0000256" key="4">
    <source>
        <dbReference type="ARBA" id="ARBA00022723"/>
    </source>
</evidence>
<proteinExistence type="inferred from homology"/>
<accession>A0A1L3GML5</accession>
<evidence type="ECO:0000256" key="6">
    <source>
        <dbReference type="ARBA" id="ARBA00023004"/>
    </source>
</evidence>
<evidence type="ECO:0000256" key="1">
    <source>
        <dbReference type="ARBA" id="ARBA00001933"/>
    </source>
</evidence>
<dbReference type="GO" id="GO:0031071">
    <property type="term" value="F:cysteine desulfurase activity"/>
    <property type="evidence" value="ECO:0007669"/>
    <property type="project" value="UniProtKB-EC"/>
</dbReference>
<reference evidence="10 11" key="1">
    <citation type="journal article" date="2017" name="Genome Announc.">
        <title>Complete Genome Sequences of Two Acetylene-Fermenting Pelobacter acetylenicus Strains.</title>
        <authorList>
            <person name="Sutton J.M."/>
            <person name="Baesman S.M."/>
            <person name="Fierst J.L."/>
            <person name="Poret-Peterson A.T."/>
            <person name="Oremland R.S."/>
            <person name="Dunlap D.S."/>
            <person name="Akob D.M."/>
        </authorList>
    </citation>
    <scope>NUCLEOTIDE SEQUENCE [LARGE SCALE GENOMIC DNA]</scope>
    <source>
        <strain evidence="10 11">SFB93</strain>
    </source>
</reference>
<keyword evidence="3" id="KW-0808">Transferase</keyword>
<keyword evidence="6" id="KW-0408">Iron</keyword>
<evidence type="ECO:0000256" key="2">
    <source>
        <dbReference type="ARBA" id="ARBA00006490"/>
    </source>
</evidence>
<comment type="catalytic activity">
    <reaction evidence="8">
        <text>(sulfur carrier)-H + L-cysteine = (sulfur carrier)-SH + L-alanine</text>
        <dbReference type="Rhea" id="RHEA:43892"/>
        <dbReference type="Rhea" id="RHEA-COMP:14737"/>
        <dbReference type="Rhea" id="RHEA-COMP:14739"/>
        <dbReference type="ChEBI" id="CHEBI:29917"/>
        <dbReference type="ChEBI" id="CHEBI:35235"/>
        <dbReference type="ChEBI" id="CHEBI:57972"/>
        <dbReference type="ChEBI" id="CHEBI:64428"/>
        <dbReference type="EC" id="2.8.1.7"/>
    </reaction>
</comment>
<evidence type="ECO:0000256" key="8">
    <source>
        <dbReference type="ARBA" id="ARBA00050776"/>
    </source>
</evidence>
<keyword evidence="5" id="KW-0663">Pyridoxal phosphate</keyword>
<dbReference type="InterPro" id="IPR015424">
    <property type="entry name" value="PyrdxlP-dep_Trfase"/>
</dbReference>
<dbReference type="Gene3D" id="1.10.260.50">
    <property type="match status" value="1"/>
</dbReference>
<dbReference type="AlphaFoldDB" id="A0A1L3GML5"/>
<dbReference type="OrthoDB" id="9808002at2"/>
<evidence type="ECO:0000259" key="9">
    <source>
        <dbReference type="Pfam" id="PF00266"/>
    </source>
</evidence>
<dbReference type="STRING" id="1842532.A7E78_04585"/>
<comment type="similarity">
    <text evidence="2">Belongs to the class-V pyridoxal-phosphate-dependent aminotransferase family. NifS/IscS subfamily.</text>
</comment>
<dbReference type="PANTHER" id="PTHR11601">
    <property type="entry name" value="CYSTEINE DESULFURYLASE FAMILY MEMBER"/>
    <property type="match status" value="1"/>
</dbReference>
<organism evidence="10 11">
    <name type="scientific">Syntrophotalea acetylenivorans</name>
    <dbReference type="NCBI Taxonomy" id="1842532"/>
    <lineage>
        <taxon>Bacteria</taxon>
        <taxon>Pseudomonadati</taxon>
        <taxon>Thermodesulfobacteriota</taxon>
        <taxon>Desulfuromonadia</taxon>
        <taxon>Desulfuromonadales</taxon>
        <taxon>Syntrophotaleaceae</taxon>
        <taxon>Syntrophotalea</taxon>
    </lineage>
</organism>
<dbReference type="EMBL" id="CP015519">
    <property type="protein sequence ID" value="APG27172.1"/>
    <property type="molecule type" value="Genomic_DNA"/>
</dbReference>
<keyword evidence="11" id="KW-1185">Reference proteome</keyword>
<evidence type="ECO:0000256" key="7">
    <source>
        <dbReference type="ARBA" id="ARBA00023014"/>
    </source>
</evidence>
<dbReference type="Pfam" id="PF00266">
    <property type="entry name" value="Aminotran_5"/>
    <property type="match status" value="1"/>
</dbReference>
<evidence type="ECO:0000313" key="11">
    <source>
        <dbReference type="Proteomes" id="UP000182517"/>
    </source>
</evidence>
<dbReference type="InterPro" id="IPR015421">
    <property type="entry name" value="PyrdxlP-dep_Trfase_major"/>
</dbReference>
<dbReference type="InterPro" id="IPR000192">
    <property type="entry name" value="Aminotrans_V_dom"/>
</dbReference>
<comment type="cofactor">
    <cofactor evidence="1">
        <name>pyridoxal 5'-phosphate</name>
        <dbReference type="ChEBI" id="CHEBI:597326"/>
    </cofactor>
</comment>
<dbReference type="GO" id="GO:0046872">
    <property type="term" value="F:metal ion binding"/>
    <property type="evidence" value="ECO:0007669"/>
    <property type="project" value="UniProtKB-KW"/>
</dbReference>
<evidence type="ECO:0000313" key="10">
    <source>
        <dbReference type="EMBL" id="APG27172.1"/>
    </source>
</evidence>
<feature type="domain" description="Aminotransferase class V" evidence="9">
    <location>
        <begin position="7"/>
        <end position="372"/>
    </location>
</feature>
<dbReference type="PANTHER" id="PTHR11601:SF34">
    <property type="entry name" value="CYSTEINE DESULFURASE"/>
    <property type="match status" value="1"/>
</dbReference>
<dbReference type="PIRSF" id="PIRSF005572">
    <property type="entry name" value="NifS"/>
    <property type="match status" value="1"/>
</dbReference>
<dbReference type="InterPro" id="IPR015422">
    <property type="entry name" value="PyrdxlP-dep_Trfase_small"/>
</dbReference>
<dbReference type="KEGG" id="pef:A7E78_04585"/>
<dbReference type="InterPro" id="IPR016454">
    <property type="entry name" value="Cysteine_dSase"/>
</dbReference>
<evidence type="ECO:0000256" key="3">
    <source>
        <dbReference type="ARBA" id="ARBA00022679"/>
    </source>
</evidence>
<dbReference type="Gene3D" id="3.90.1150.10">
    <property type="entry name" value="Aspartate Aminotransferase, domain 1"/>
    <property type="match status" value="1"/>
</dbReference>
<protein>
    <recommendedName>
        <fullName evidence="9">Aminotransferase class V domain-containing protein</fullName>
    </recommendedName>
</protein>
<dbReference type="Proteomes" id="UP000182517">
    <property type="component" value="Chromosome"/>
</dbReference>
<evidence type="ECO:0000256" key="5">
    <source>
        <dbReference type="ARBA" id="ARBA00022898"/>
    </source>
</evidence>
<keyword evidence="4" id="KW-0479">Metal-binding</keyword>
<keyword evidence="7" id="KW-0411">Iron-sulfur</keyword>